<accession>D6U0G9</accession>
<keyword evidence="2" id="KW-1185">Reference proteome</keyword>
<dbReference type="Proteomes" id="UP000004508">
    <property type="component" value="Unassembled WGS sequence"/>
</dbReference>
<reference evidence="1 2" key="1">
    <citation type="journal article" date="2011" name="Stand. Genomic Sci.">
        <title>Non-contiguous finished genome sequence and contextual data of the filamentous soil bacterium Ktedonobacter racemifer type strain (SOSP1-21).</title>
        <authorList>
            <person name="Chang Y.J."/>
            <person name="Land M."/>
            <person name="Hauser L."/>
            <person name="Chertkov O."/>
            <person name="Del Rio T.G."/>
            <person name="Nolan M."/>
            <person name="Copeland A."/>
            <person name="Tice H."/>
            <person name="Cheng J.F."/>
            <person name="Lucas S."/>
            <person name="Han C."/>
            <person name="Goodwin L."/>
            <person name="Pitluck S."/>
            <person name="Ivanova N."/>
            <person name="Ovchinikova G."/>
            <person name="Pati A."/>
            <person name="Chen A."/>
            <person name="Palaniappan K."/>
            <person name="Mavromatis K."/>
            <person name="Liolios K."/>
            <person name="Brettin T."/>
            <person name="Fiebig A."/>
            <person name="Rohde M."/>
            <person name="Abt B."/>
            <person name="Goker M."/>
            <person name="Detter J.C."/>
            <person name="Woyke T."/>
            <person name="Bristow J."/>
            <person name="Eisen J.A."/>
            <person name="Markowitz V."/>
            <person name="Hugenholtz P."/>
            <person name="Kyrpides N.C."/>
            <person name="Klenk H.P."/>
            <person name="Lapidus A."/>
        </authorList>
    </citation>
    <scope>NUCLEOTIDE SEQUENCE [LARGE SCALE GENOMIC DNA]</scope>
    <source>
        <strain evidence="2">DSM 44963</strain>
    </source>
</reference>
<name>D6U0G9_KTERA</name>
<evidence type="ECO:0000313" key="1">
    <source>
        <dbReference type="EMBL" id="EFH82309.1"/>
    </source>
</evidence>
<sequence length="49" mass="5705">MVQQGFLTRIASTFCADFALITSRPRIRVKIYHKVLEIIVAKTNLYCKF</sequence>
<proteinExistence type="predicted"/>
<comment type="caution">
    <text evidence="1">The sequence shown here is derived from an EMBL/GenBank/DDBJ whole genome shotgun (WGS) entry which is preliminary data.</text>
</comment>
<dbReference type="EMBL" id="ADVG01000004">
    <property type="protein sequence ID" value="EFH82309.1"/>
    <property type="molecule type" value="Genomic_DNA"/>
</dbReference>
<evidence type="ECO:0000313" key="2">
    <source>
        <dbReference type="Proteomes" id="UP000004508"/>
    </source>
</evidence>
<dbReference type="InParanoid" id="D6U0G9"/>
<protein>
    <submittedName>
        <fullName evidence="1">Uncharacterized protein</fullName>
    </submittedName>
</protein>
<organism evidence="1 2">
    <name type="scientific">Ktedonobacter racemifer DSM 44963</name>
    <dbReference type="NCBI Taxonomy" id="485913"/>
    <lineage>
        <taxon>Bacteria</taxon>
        <taxon>Bacillati</taxon>
        <taxon>Chloroflexota</taxon>
        <taxon>Ktedonobacteria</taxon>
        <taxon>Ktedonobacterales</taxon>
        <taxon>Ktedonobacteraceae</taxon>
        <taxon>Ktedonobacter</taxon>
    </lineage>
</organism>
<gene>
    <name evidence="1" type="ORF">Krac_3108</name>
</gene>
<dbReference type="AlphaFoldDB" id="D6U0G9"/>